<feature type="domain" description="Major facilitator superfamily (MFS) profile" evidence="6">
    <location>
        <begin position="48"/>
        <end position="514"/>
    </location>
</feature>
<dbReference type="InterPro" id="IPR005828">
    <property type="entry name" value="MFS_sugar_transport-like"/>
</dbReference>
<feature type="transmembrane region" description="Helical" evidence="5">
    <location>
        <begin position="461"/>
        <end position="484"/>
    </location>
</feature>
<organism evidence="7 8">
    <name type="scientific">Steinernema glaseri</name>
    <dbReference type="NCBI Taxonomy" id="37863"/>
    <lineage>
        <taxon>Eukaryota</taxon>
        <taxon>Metazoa</taxon>
        <taxon>Ecdysozoa</taxon>
        <taxon>Nematoda</taxon>
        <taxon>Chromadorea</taxon>
        <taxon>Rhabditida</taxon>
        <taxon>Tylenchina</taxon>
        <taxon>Panagrolaimomorpha</taxon>
        <taxon>Strongyloidoidea</taxon>
        <taxon>Steinernematidae</taxon>
        <taxon>Steinernema</taxon>
    </lineage>
</organism>
<keyword evidence="4 5" id="KW-0472">Membrane</keyword>
<dbReference type="GO" id="GO:0022857">
    <property type="term" value="F:transmembrane transporter activity"/>
    <property type="evidence" value="ECO:0007669"/>
    <property type="project" value="InterPro"/>
</dbReference>
<dbReference type="Gene3D" id="1.20.1250.20">
    <property type="entry name" value="MFS general substrate transporter like domains"/>
    <property type="match status" value="1"/>
</dbReference>
<dbReference type="InterPro" id="IPR020846">
    <property type="entry name" value="MFS_dom"/>
</dbReference>
<evidence type="ECO:0000313" key="7">
    <source>
        <dbReference type="Proteomes" id="UP000095287"/>
    </source>
</evidence>
<name>A0A1I7YV47_9BILA</name>
<feature type="transmembrane region" description="Helical" evidence="5">
    <location>
        <begin position="161"/>
        <end position="184"/>
    </location>
</feature>
<protein>
    <submittedName>
        <fullName evidence="8">MFS domain-containing protein</fullName>
    </submittedName>
</protein>
<feature type="transmembrane region" description="Helical" evidence="5">
    <location>
        <begin position="220"/>
        <end position="239"/>
    </location>
</feature>
<evidence type="ECO:0000256" key="1">
    <source>
        <dbReference type="ARBA" id="ARBA00004141"/>
    </source>
</evidence>
<evidence type="ECO:0000256" key="2">
    <source>
        <dbReference type="ARBA" id="ARBA00022692"/>
    </source>
</evidence>
<feature type="transmembrane region" description="Helical" evidence="5">
    <location>
        <begin position="129"/>
        <end position="149"/>
    </location>
</feature>
<evidence type="ECO:0000313" key="8">
    <source>
        <dbReference type="WBParaSite" id="L893_g19825.t1"/>
    </source>
</evidence>
<sequence>MRAQDYTLSLQCSSAAFEAYCKLSGMEDGEAKAAKANLGDFQKLGWYICLLCAVQEFLILSQLSNMTFMIYGGYSPSVKNCGPVEFSGSDRERCLHLSAARNSSSCEVGLDAQFHSVNYEFNLICEDAVLVKNSISLQMFGVMVGALVFGQLSDLFGRKRILLLCLLGMFSCSMLSSLVTSFAAFNVARFFVMVFTGGQSSVHHVFIMENLPKKHRVWTVTLISYSPNYIIFSGIAYFAGDWRALSRYSSLAANIPAMILMCLAHESPRWFVQKGRLEEARQVLVSIDRFNGTLTEKRLAEMDDVLDKEKMVIDSQRKRKRYSFVHLFYTWKLAGYILTLSFALMSASMISYALMFNMDKLSGSIYLNSVFFGLFRYAMNLLVGLTDYFVPKAGRKLIHNVAMGFIFIALFSVFLSTLLQWENAAWITRTATLSAAAMCSQLFLVSGIATTELFPTAVRNLAVSFTAILNRAGSIVAPHLFYSALLWKPLPYFIMLAVITFEMTSFNLVIPETKGTHMADHMPRPEERIFAKKRKTTATTGLLESQ</sequence>
<keyword evidence="2 5" id="KW-0812">Transmembrane</keyword>
<evidence type="ECO:0000256" key="4">
    <source>
        <dbReference type="ARBA" id="ARBA00023136"/>
    </source>
</evidence>
<accession>A0A1I7YV47</accession>
<dbReference type="Pfam" id="PF00083">
    <property type="entry name" value="Sugar_tr"/>
    <property type="match status" value="1"/>
</dbReference>
<evidence type="ECO:0000256" key="3">
    <source>
        <dbReference type="ARBA" id="ARBA00022989"/>
    </source>
</evidence>
<feature type="transmembrane region" description="Helical" evidence="5">
    <location>
        <begin position="490"/>
        <end position="510"/>
    </location>
</feature>
<evidence type="ECO:0000259" key="6">
    <source>
        <dbReference type="PROSITE" id="PS50850"/>
    </source>
</evidence>
<reference evidence="8" key="1">
    <citation type="submission" date="2016-11" db="UniProtKB">
        <authorList>
            <consortium name="WormBaseParasite"/>
        </authorList>
    </citation>
    <scope>IDENTIFICATION</scope>
</reference>
<keyword evidence="3 5" id="KW-1133">Transmembrane helix</keyword>
<evidence type="ECO:0000256" key="5">
    <source>
        <dbReference type="SAM" id="Phobius"/>
    </source>
</evidence>
<dbReference type="PROSITE" id="PS50850">
    <property type="entry name" value="MFS"/>
    <property type="match status" value="1"/>
</dbReference>
<dbReference type="AlphaFoldDB" id="A0A1I7YV47"/>
<keyword evidence="7" id="KW-1185">Reference proteome</keyword>
<dbReference type="Proteomes" id="UP000095287">
    <property type="component" value="Unplaced"/>
</dbReference>
<feature type="transmembrane region" description="Helical" evidence="5">
    <location>
        <begin position="397"/>
        <end position="419"/>
    </location>
</feature>
<comment type="subcellular location">
    <subcellularLocation>
        <location evidence="1">Membrane</location>
        <topology evidence="1">Multi-pass membrane protein</topology>
    </subcellularLocation>
</comment>
<dbReference type="WBParaSite" id="L893_g19825.t1">
    <property type="protein sequence ID" value="L893_g19825.t1"/>
    <property type="gene ID" value="L893_g19825"/>
</dbReference>
<proteinExistence type="predicted"/>
<dbReference type="InterPro" id="IPR036259">
    <property type="entry name" value="MFS_trans_sf"/>
</dbReference>
<feature type="transmembrane region" description="Helical" evidence="5">
    <location>
        <begin position="327"/>
        <end position="353"/>
    </location>
</feature>
<dbReference type="GO" id="GO:0016020">
    <property type="term" value="C:membrane"/>
    <property type="evidence" value="ECO:0007669"/>
    <property type="project" value="UniProtKB-SubCell"/>
</dbReference>
<feature type="transmembrane region" description="Helical" evidence="5">
    <location>
        <begin position="365"/>
        <end position="385"/>
    </location>
</feature>
<dbReference type="PANTHER" id="PTHR24064">
    <property type="entry name" value="SOLUTE CARRIER FAMILY 22 MEMBER"/>
    <property type="match status" value="1"/>
</dbReference>
<feature type="transmembrane region" description="Helical" evidence="5">
    <location>
        <begin position="44"/>
        <end position="63"/>
    </location>
</feature>
<dbReference type="SUPFAM" id="SSF103473">
    <property type="entry name" value="MFS general substrate transporter"/>
    <property type="match status" value="1"/>
</dbReference>
<feature type="transmembrane region" description="Helical" evidence="5">
    <location>
        <begin position="431"/>
        <end position="449"/>
    </location>
</feature>